<evidence type="ECO:0000313" key="10">
    <source>
        <dbReference type="Proteomes" id="UP000042997"/>
    </source>
</evidence>
<accession>A0A098BN18</accession>
<proteinExistence type="inferred from homology"/>
<feature type="transmembrane region" description="Helical" evidence="7">
    <location>
        <begin position="166"/>
        <end position="184"/>
    </location>
</feature>
<dbReference type="EMBL" id="CCSD01000074">
    <property type="protein sequence ID" value="CDZ90108.1"/>
    <property type="molecule type" value="Genomic_DNA"/>
</dbReference>
<comment type="similarity">
    <text evidence="2 7">Belongs to the TVP38/TMEM64 family.</text>
</comment>
<dbReference type="GO" id="GO:0005886">
    <property type="term" value="C:plasma membrane"/>
    <property type="evidence" value="ECO:0007669"/>
    <property type="project" value="UniProtKB-SubCell"/>
</dbReference>
<feature type="domain" description="VTT" evidence="8">
    <location>
        <begin position="40"/>
        <end position="157"/>
    </location>
</feature>
<evidence type="ECO:0000256" key="3">
    <source>
        <dbReference type="ARBA" id="ARBA00022475"/>
    </source>
</evidence>
<evidence type="ECO:0000256" key="7">
    <source>
        <dbReference type="RuleBase" id="RU366058"/>
    </source>
</evidence>
<evidence type="ECO:0000313" key="9">
    <source>
        <dbReference type="EMBL" id="CDZ90108.1"/>
    </source>
</evidence>
<keyword evidence="5 7" id="KW-1133">Transmembrane helix</keyword>
<dbReference type="PANTHER" id="PTHR12677">
    <property type="entry name" value="GOLGI APPARATUS MEMBRANE PROTEIN TVP38-RELATED"/>
    <property type="match status" value="1"/>
</dbReference>
<comment type="subcellular location">
    <subcellularLocation>
        <location evidence="1 7">Cell membrane</location>
        <topology evidence="1 7">Multi-pass membrane protein</topology>
    </subcellularLocation>
</comment>
<keyword evidence="4 7" id="KW-0812">Transmembrane</keyword>
<dbReference type="Pfam" id="PF09335">
    <property type="entry name" value="VTT_dom"/>
    <property type="match status" value="1"/>
</dbReference>
<keyword evidence="3 7" id="KW-1003">Cell membrane</keyword>
<feature type="transmembrane region" description="Helical" evidence="7">
    <location>
        <begin position="49"/>
        <end position="77"/>
    </location>
</feature>
<gene>
    <name evidence="9" type="ORF">RHRU231_610002</name>
</gene>
<feature type="transmembrane region" description="Helical" evidence="7">
    <location>
        <begin position="16"/>
        <end position="37"/>
    </location>
</feature>
<feature type="transmembrane region" description="Helical" evidence="7">
    <location>
        <begin position="134"/>
        <end position="154"/>
    </location>
</feature>
<dbReference type="InterPro" id="IPR015414">
    <property type="entry name" value="TMEM64"/>
</dbReference>
<evidence type="ECO:0000259" key="8">
    <source>
        <dbReference type="Pfam" id="PF09335"/>
    </source>
</evidence>
<dbReference type="OrthoDB" id="5242213at2"/>
<keyword evidence="6 7" id="KW-0472">Membrane</keyword>
<evidence type="ECO:0000256" key="2">
    <source>
        <dbReference type="ARBA" id="ARBA00008640"/>
    </source>
</evidence>
<evidence type="ECO:0000256" key="4">
    <source>
        <dbReference type="ARBA" id="ARBA00022692"/>
    </source>
</evidence>
<protein>
    <recommendedName>
        <fullName evidence="7">TVP38/TMEM64 family membrane protein</fullName>
    </recommendedName>
</protein>
<feature type="transmembrane region" description="Helical" evidence="7">
    <location>
        <begin position="105"/>
        <end position="127"/>
    </location>
</feature>
<evidence type="ECO:0000256" key="6">
    <source>
        <dbReference type="ARBA" id="ARBA00023136"/>
    </source>
</evidence>
<evidence type="ECO:0000256" key="5">
    <source>
        <dbReference type="ARBA" id="ARBA00022989"/>
    </source>
</evidence>
<evidence type="ECO:0000256" key="1">
    <source>
        <dbReference type="ARBA" id="ARBA00004651"/>
    </source>
</evidence>
<reference evidence="9 10" key="1">
    <citation type="journal article" date="2014" name="Genome Announc.">
        <title>Draft Genome Sequence of Propane- and Butane-Oxidizing Actinobacterium Rhodococcus ruber IEGM 231.</title>
        <authorList>
            <person name="Ivshina I.B."/>
            <person name="Kuyukina M.S."/>
            <person name="Krivoruchko A.V."/>
            <person name="Barbe V."/>
            <person name="Fischer C."/>
        </authorList>
    </citation>
    <scope>NUCLEOTIDE SEQUENCE [LARGE SCALE GENOMIC DNA]</scope>
</reference>
<organism evidence="9 10">
    <name type="scientific">Rhodococcus ruber</name>
    <dbReference type="NCBI Taxonomy" id="1830"/>
    <lineage>
        <taxon>Bacteria</taxon>
        <taxon>Bacillati</taxon>
        <taxon>Actinomycetota</taxon>
        <taxon>Actinomycetes</taxon>
        <taxon>Mycobacteriales</taxon>
        <taxon>Nocardiaceae</taxon>
        <taxon>Rhodococcus</taxon>
    </lineage>
</organism>
<dbReference type="AlphaFoldDB" id="A0A098BN18"/>
<sequence>MATLVPYPPIVQIREWATAVGPTFVVVFFLAQTVLTVTPIPRTVFTVSAGVLFSPLVGIGVAIAATTVSAVVAFMVVRTLGKDAVQARLSHSAVRAVDARLAHRGWLAVGSLRLIAVVPFAVVNYCCALSSVRLLPYTVATIIGILPGTIGAVLLGDTIAGRTEPALTAVTAVCLLSGIAGLVLESRLPLPSGAADTAISAHHRDECTCPTQ</sequence>
<dbReference type="InterPro" id="IPR032816">
    <property type="entry name" value="VTT_dom"/>
</dbReference>
<dbReference type="PANTHER" id="PTHR12677:SF59">
    <property type="entry name" value="GOLGI APPARATUS MEMBRANE PROTEIN TVP38-RELATED"/>
    <property type="match status" value="1"/>
</dbReference>
<dbReference type="Proteomes" id="UP000042997">
    <property type="component" value="Unassembled WGS sequence"/>
</dbReference>
<name>A0A098BN18_9NOCA</name>